<feature type="compositionally biased region" description="Acidic residues" evidence="5">
    <location>
        <begin position="93"/>
        <end position="102"/>
    </location>
</feature>
<evidence type="ECO:0000259" key="7">
    <source>
        <dbReference type="PROSITE" id="PS50119"/>
    </source>
</evidence>
<dbReference type="Pfam" id="PF00643">
    <property type="entry name" value="zf-B_box"/>
    <property type="match status" value="1"/>
</dbReference>
<keyword evidence="9" id="KW-1185">Reference proteome</keyword>
<dbReference type="GO" id="GO:0016567">
    <property type="term" value="P:protein ubiquitination"/>
    <property type="evidence" value="ECO:0007669"/>
    <property type="project" value="InterPro"/>
</dbReference>
<dbReference type="SMART" id="SM00504">
    <property type="entry name" value="Ubox"/>
    <property type="match status" value="1"/>
</dbReference>
<dbReference type="SMART" id="SM00184">
    <property type="entry name" value="RING"/>
    <property type="match status" value="1"/>
</dbReference>
<feature type="region of interest" description="Disordered" evidence="5">
    <location>
        <begin position="85"/>
        <end position="118"/>
    </location>
</feature>
<dbReference type="GO" id="GO:0004842">
    <property type="term" value="F:ubiquitin-protein transferase activity"/>
    <property type="evidence" value="ECO:0007669"/>
    <property type="project" value="InterPro"/>
</dbReference>
<evidence type="ECO:0008006" key="10">
    <source>
        <dbReference type="Google" id="ProtNLM"/>
    </source>
</evidence>
<dbReference type="InterPro" id="IPR003613">
    <property type="entry name" value="Ubox_domain"/>
</dbReference>
<dbReference type="PROSITE" id="PS00518">
    <property type="entry name" value="ZF_RING_1"/>
    <property type="match status" value="1"/>
</dbReference>
<gene>
    <name evidence="8" type="ORF">scyTo_0021710</name>
</gene>
<dbReference type="InterPro" id="IPR001841">
    <property type="entry name" value="Znf_RING"/>
</dbReference>
<dbReference type="InterPro" id="IPR027370">
    <property type="entry name" value="Znf-RING_euk"/>
</dbReference>
<dbReference type="InterPro" id="IPR050143">
    <property type="entry name" value="TRIM/RBCC"/>
</dbReference>
<keyword evidence="2 4" id="KW-0863">Zinc-finger</keyword>
<accession>A0A401QBN0</accession>
<dbReference type="SMART" id="SM00336">
    <property type="entry name" value="BBOX"/>
    <property type="match status" value="1"/>
</dbReference>
<proteinExistence type="predicted"/>
<evidence type="ECO:0000256" key="4">
    <source>
        <dbReference type="PROSITE-ProRule" id="PRU00024"/>
    </source>
</evidence>
<dbReference type="STRING" id="75743.A0A401QBN0"/>
<sequence>MACKQQAEGLAEYLNCPICLDLFTEPVILDCGHNFCQGCIERYWQEGERVSCPECRKVFQERNLRLNRALGNLADRARRLLVQEEASDGTAQQEEEEEEEGVEAGSVPQAPGGGHSPGPGGKQFRFYCGEHREELKLFCETDKELICVMCLDGRAGQGHRSHNFMLISEAVEMYKVKSTTHERGSVPM</sequence>
<reference evidence="8 9" key="1">
    <citation type="journal article" date="2018" name="Nat. Ecol. Evol.">
        <title>Shark genomes provide insights into elasmobranch evolution and the origin of vertebrates.</title>
        <authorList>
            <person name="Hara Y"/>
            <person name="Yamaguchi K"/>
            <person name="Onimaru K"/>
            <person name="Kadota M"/>
            <person name="Koyanagi M"/>
            <person name="Keeley SD"/>
            <person name="Tatsumi K"/>
            <person name="Tanaka K"/>
            <person name="Motone F"/>
            <person name="Kageyama Y"/>
            <person name="Nozu R"/>
            <person name="Adachi N"/>
            <person name="Nishimura O"/>
            <person name="Nakagawa R"/>
            <person name="Tanegashima C"/>
            <person name="Kiyatake I"/>
            <person name="Matsumoto R"/>
            <person name="Murakumo K"/>
            <person name="Nishida K"/>
            <person name="Terakita A"/>
            <person name="Kuratani S"/>
            <person name="Sato K"/>
            <person name="Hyodo S Kuraku.S."/>
        </authorList>
    </citation>
    <scope>NUCLEOTIDE SEQUENCE [LARGE SCALE GENOMIC DNA]</scope>
</reference>
<keyword evidence="1" id="KW-0479">Metal-binding</keyword>
<feature type="domain" description="B box-type" evidence="7">
    <location>
        <begin position="123"/>
        <end position="167"/>
    </location>
</feature>
<evidence type="ECO:0000256" key="5">
    <source>
        <dbReference type="SAM" id="MobiDB-lite"/>
    </source>
</evidence>
<dbReference type="InterPro" id="IPR000315">
    <property type="entry name" value="Znf_B-box"/>
</dbReference>
<dbReference type="PROSITE" id="PS50119">
    <property type="entry name" value="ZF_BBOX"/>
    <property type="match status" value="1"/>
</dbReference>
<protein>
    <recommendedName>
        <fullName evidence="10">RING-type domain-containing protein</fullName>
    </recommendedName>
</protein>
<evidence type="ECO:0000313" key="8">
    <source>
        <dbReference type="EMBL" id="GCB82727.1"/>
    </source>
</evidence>
<dbReference type="GO" id="GO:0008270">
    <property type="term" value="F:zinc ion binding"/>
    <property type="evidence" value="ECO:0007669"/>
    <property type="project" value="UniProtKB-KW"/>
</dbReference>
<dbReference type="Pfam" id="PF13445">
    <property type="entry name" value="zf-RING_UBOX"/>
    <property type="match status" value="1"/>
</dbReference>
<dbReference type="SUPFAM" id="SSF57845">
    <property type="entry name" value="B-box zinc-binding domain"/>
    <property type="match status" value="1"/>
</dbReference>
<dbReference type="PROSITE" id="PS50089">
    <property type="entry name" value="ZF_RING_2"/>
    <property type="match status" value="1"/>
</dbReference>
<dbReference type="Gene3D" id="3.30.40.10">
    <property type="entry name" value="Zinc/RING finger domain, C3HC4 (zinc finger)"/>
    <property type="match status" value="1"/>
</dbReference>
<dbReference type="Proteomes" id="UP000288216">
    <property type="component" value="Unassembled WGS sequence"/>
</dbReference>
<dbReference type="SUPFAM" id="SSF57850">
    <property type="entry name" value="RING/U-box"/>
    <property type="match status" value="1"/>
</dbReference>
<evidence type="ECO:0000259" key="6">
    <source>
        <dbReference type="PROSITE" id="PS50089"/>
    </source>
</evidence>
<evidence type="ECO:0000313" key="9">
    <source>
        <dbReference type="Proteomes" id="UP000288216"/>
    </source>
</evidence>
<comment type="caution">
    <text evidence="8">The sequence shown here is derived from an EMBL/GenBank/DDBJ whole genome shotgun (WGS) entry which is preliminary data.</text>
</comment>
<dbReference type="InterPro" id="IPR013083">
    <property type="entry name" value="Znf_RING/FYVE/PHD"/>
</dbReference>
<evidence type="ECO:0000256" key="3">
    <source>
        <dbReference type="ARBA" id="ARBA00022833"/>
    </source>
</evidence>
<dbReference type="AlphaFoldDB" id="A0A401QBN0"/>
<evidence type="ECO:0000256" key="2">
    <source>
        <dbReference type="ARBA" id="ARBA00022771"/>
    </source>
</evidence>
<dbReference type="EMBL" id="BFAA01019798">
    <property type="protein sequence ID" value="GCB82727.1"/>
    <property type="molecule type" value="Genomic_DNA"/>
</dbReference>
<dbReference type="PANTHER" id="PTHR24103">
    <property type="entry name" value="E3 UBIQUITIN-PROTEIN LIGASE TRIM"/>
    <property type="match status" value="1"/>
</dbReference>
<dbReference type="Gene3D" id="3.30.160.60">
    <property type="entry name" value="Classic Zinc Finger"/>
    <property type="match status" value="1"/>
</dbReference>
<dbReference type="OMA" id="CEISHRH"/>
<feature type="domain" description="RING-type" evidence="6">
    <location>
        <begin position="16"/>
        <end position="56"/>
    </location>
</feature>
<dbReference type="OrthoDB" id="654191at2759"/>
<name>A0A401QBN0_SCYTO</name>
<organism evidence="8 9">
    <name type="scientific">Scyliorhinus torazame</name>
    <name type="common">Cloudy catshark</name>
    <name type="synonym">Catulus torazame</name>
    <dbReference type="NCBI Taxonomy" id="75743"/>
    <lineage>
        <taxon>Eukaryota</taxon>
        <taxon>Metazoa</taxon>
        <taxon>Chordata</taxon>
        <taxon>Craniata</taxon>
        <taxon>Vertebrata</taxon>
        <taxon>Chondrichthyes</taxon>
        <taxon>Elasmobranchii</taxon>
        <taxon>Galeomorphii</taxon>
        <taxon>Galeoidea</taxon>
        <taxon>Carcharhiniformes</taxon>
        <taxon>Scyliorhinidae</taxon>
        <taxon>Scyliorhinus</taxon>
    </lineage>
</organism>
<dbReference type="InterPro" id="IPR017907">
    <property type="entry name" value="Znf_RING_CS"/>
</dbReference>
<keyword evidence="3" id="KW-0862">Zinc</keyword>
<evidence type="ECO:0000256" key="1">
    <source>
        <dbReference type="ARBA" id="ARBA00022723"/>
    </source>
</evidence>